<sequence length="80" mass="8900">MQLKIRLYGITKDIIGQTWISLDVPKTSKVQDLLYNLKTTYPGLTKLHSVLVAVNDEYAKPEFELNANDEIALIPPVSGG</sequence>
<dbReference type="Gene3D" id="3.10.20.30">
    <property type="match status" value="1"/>
</dbReference>
<evidence type="ECO:0000256" key="3">
    <source>
        <dbReference type="ARBA" id="ARBA00024247"/>
    </source>
</evidence>
<dbReference type="InterPro" id="IPR012675">
    <property type="entry name" value="Beta-grasp_dom_sf"/>
</dbReference>
<dbReference type="GO" id="GO:0000166">
    <property type="term" value="F:nucleotide binding"/>
    <property type="evidence" value="ECO:0007669"/>
    <property type="project" value="UniProtKB-KW"/>
</dbReference>
<dbReference type="PANTHER" id="PTHR33359:SF1">
    <property type="entry name" value="MOLYBDOPTERIN SYNTHASE SULFUR CARRIER SUBUNIT"/>
    <property type="match status" value="1"/>
</dbReference>
<dbReference type="EMBL" id="QASA01000001">
    <property type="protein sequence ID" value="RDC61500.1"/>
    <property type="molecule type" value="Genomic_DNA"/>
</dbReference>
<dbReference type="InterPro" id="IPR003749">
    <property type="entry name" value="ThiS/MoaD-like"/>
</dbReference>
<dbReference type="CDD" id="cd00754">
    <property type="entry name" value="Ubl_MoaD"/>
    <property type="match status" value="1"/>
</dbReference>
<proteinExistence type="inferred from homology"/>
<gene>
    <name evidence="4" type="ORF">AHMF7616_00079</name>
</gene>
<dbReference type="GO" id="GO:0006777">
    <property type="term" value="P:Mo-molybdopterin cofactor biosynthetic process"/>
    <property type="evidence" value="ECO:0007669"/>
    <property type="project" value="InterPro"/>
</dbReference>
<evidence type="ECO:0000313" key="5">
    <source>
        <dbReference type="Proteomes" id="UP000253919"/>
    </source>
</evidence>
<evidence type="ECO:0000256" key="2">
    <source>
        <dbReference type="ARBA" id="ARBA00024200"/>
    </source>
</evidence>
<dbReference type="GO" id="GO:1990133">
    <property type="term" value="C:molybdopterin adenylyltransferase complex"/>
    <property type="evidence" value="ECO:0007669"/>
    <property type="project" value="TreeGrafter"/>
</dbReference>
<dbReference type="OrthoDB" id="598356at2"/>
<dbReference type="UniPathway" id="UPA00344"/>
<name>A0A369QAZ1_9BACT</name>
<comment type="similarity">
    <text evidence="2">Belongs to the MoaD family.</text>
</comment>
<keyword evidence="1" id="KW-0547">Nucleotide-binding</keyword>
<dbReference type="InterPro" id="IPR016155">
    <property type="entry name" value="Mopterin_synth/thiamin_S_b"/>
</dbReference>
<dbReference type="SUPFAM" id="SSF54285">
    <property type="entry name" value="MoaD/ThiS"/>
    <property type="match status" value="1"/>
</dbReference>
<evidence type="ECO:0000313" key="4">
    <source>
        <dbReference type="EMBL" id="RDC61500.1"/>
    </source>
</evidence>
<dbReference type="Pfam" id="PF02597">
    <property type="entry name" value="ThiS"/>
    <property type="match status" value="1"/>
</dbReference>
<dbReference type="AlphaFoldDB" id="A0A369QAZ1"/>
<reference evidence="4 5" key="1">
    <citation type="submission" date="2018-04" db="EMBL/GenBank/DDBJ databases">
        <title>Adhaeribacter sp. HMF7616 genome sequencing and assembly.</title>
        <authorList>
            <person name="Kang H."/>
            <person name="Kang J."/>
            <person name="Cha I."/>
            <person name="Kim H."/>
            <person name="Joh K."/>
        </authorList>
    </citation>
    <scope>NUCLEOTIDE SEQUENCE [LARGE SCALE GENOMIC DNA]</scope>
    <source>
        <strain evidence="4 5">HMF7616</strain>
    </source>
</reference>
<accession>A0A369QAZ1</accession>
<keyword evidence="5" id="KW-1185">Reference proteome</keyword>
<dbReference type="PANTHER" id="PTHR33359">
    <property type="entry name" value="MOLYBDOPTERIN SYNTHASE SULFUR CARRIER SUBUNIT"/>
    <property type="match status" value="1"/>
</dbReference>
<evidence type="ECO:0000256" key="1">
    <source>
        <dbReference type="ARBA" id="ARBA00022741"/>
    </source>
</evidence>
<organism evidence="4 5">
    <name type="scientific">Adhaeribacter pallidiroseus</name>
    <dbReference type="NCBI Taxonomy" id="2072847"/>
    <lineage>
        <taxon>Bacteria</taxon>
        <taxon>Pseudomonadati</taxon>
        <taxon>Bacteroidota</taxon>
        <taxon>Cytophagia</taxon>
        <taxon>Cytophagales</taxon>
        <taxon>Hymenobacteraceae</taxon>
        <taxon>Adhaeribacter</taxon>
    </lineage>
</organism>
<comment type="caution">
    <text evidence="4">The sequence shown here is derived from an EMBL/GenBank/DDBJ whole genome shotgun (WGS) entry which is preliminary data.</text>
</comment>
<dbReference type="InterPro" id="IPR044672">
    <property type="entry name" value="MOCS2A"/>
</dbReference>
<dbReference type="Proteomes" id="UP000253919">
    <property type="component" value="Unassembled WGS sequence"/>
</dbReference>
<dbReference type="RefSeq" id="WP_115371082.1">
    <property type="nucleotide sequence ID" value="NZ_QASA01000001.1"/>
</dbReference>
<protein>
    <recommendedName>
        <fullName evidence="3">Molybdopterin synthase sulfur carrier subunit</fullName>
    </recommendedName>
</protein>